<dbReference type="InterPro" id="IPR016878">
    <property type="entry name" value="MICAH-like"/>
</dbReference>
<dbReference type="Proteomes" id="UP000704611">
    <property type="component" value="Unassembled WGS sequence"/>
</dbReference>
<evidence type="ECO:0000313" key="2">
    <source>
        <dbReference type="EMBL" id="MBV2130799.1"/>
    </source>
</evidence>
<protein>
    <submittedName>
        <fullName evidence="2">Phosphoribosyl-AMP cyclohydrolase</fullName>
    </submittedName>
</protein>
<dbReference type="EMBL" id="JAHRID010000009">
    <property type="protein sequence ID" value="MBV2130799.1"/>
    <property type="molecule type" value="Genomic_DNA"/>
</dbReference>
<feature type="chain" id="PRO_5045328124" evidence="1">
    <location>
        <begin position="24"/>
        <end position="186"/>
    </location>
</feature>
<gene>
    <name evidence="2" type="ORF">KQY15_17010</name>
</gene>
<accession>A0ABS6MPS2</accession>
<reference evidence="2 3" key="1">
    <citation type="submission" date="2021-06" db="EMBL/GenBank/DDBJ databases">
        <title>Rheinheimera indica sp. nov., isolated from deep-sea sediment.</title>
        <authorList>
            <person name="Wang Z."/>
            <person name="Zhang X.-Y."/>
        </authorList>
    </citation>
    <scope>NUCLEOTIDE SEQUENCE [LARGE SCALE GENOMIC DNA]</scope>
    <source>
        <strain evidence="2 3">SM2107</strain>
    </source>
</reference>
<organism evidence="2 3">
    <name type="scientific">Arsukibacterium indicum</name>
    <dbReference type="NCBI Taxonomy" id="2848612"/>
    <lineage>
        <taxon>Bacteria</taxon>
        <taxon>Pseudomonadati</taxon>
        <taxon>Pseudomonadota</taxon>
        <taxon>Gammaproteobacteria</taxon>
        <taxon>Chromatiales</taxon>
        <taxon>Chromatiaceae</taxon>
        <taxon>Arsukibacterium</taxon>
    </lineage>
</organism>
<dbReference type="RefSeq" id="WP_217671106.1">
    <property type="nucleotide sequence ID" value="NZ_JAHRID010000009.1"/>
</dbReference>
<keyword evidence="3" id="KW-1185">Reference proteome</keyword>
<feature type="signal peptide" evidence="1">
    <location>
        <begin position="1"/>
        <end position="23"/>
    </location>
</feature>
<dbReference type="PIRSF" id="PIRSF028288">
    <property type="entry name" value="UCP028288"/>
    <property type="match status" value="1"/>
</dbReference>
<name>A0ABS6MPS2_9GAMM</name>
<keyword evidence="1" id="KW-0732">Signal</keyword>
<evidence type="ECO:0000256" key="1">
    <source>
        <dbReference type="SAM" id="SignalP"/>
    </source>
</evidence>
<sequence length="186" mass="19909">MKLALNKVTLCAAAVLFSSAAFAEKVVNNSITLAEVKAAQQAWGEALINISNTHEQKGAAAAKALAKQVLDAAYGYNMGAVLFKPTLANGEQTFRTTYDGALSYFVAGDKNFAQDGGFALKGWKKYEYENAGVYLNGDLALTMGHVHVTDKAGNTTTVDKTWGFKKDAEGKLRIVLHHSSLPYAAN</sequence>
<proteinExistence type="predicted"/>
<evidence type="ECO:0000313" key="3">
    <source>
        <dbReference type="Proteomes" id="UP000704611"/>
    </source>
</evidence>
<comment type="caution">
    <text evidence="2">The sequence shown here is derived from an EMBL/GenBank/DDBJ whole genome shotgun (WGS) entry which is preliminary data.</text>
</comment>